<reference evidence="1" key="1">
    <citation type="submission" date="2020-08" db="EMBL/GenBank/DDBJ databases">
        <title>Plant Genome Project.</title>
        <authorList>
            <person name="Zhang R.-G."/>
        </authorList>
    </citation>
    <scope>NUCLEOTIDE SEQUENCE</scope>
    <source>
        <strain evidence="1">WSP0</strain>
        <tissue evidence="1">Leaf</tissue>
    </source>
</reference>
<dbReference type="AlphaFoldDB" id="A0AAV6L5P3"/>
<evidence type="ECO:0000313" key="2">
    <source>
        <dbReference type="Proteomes" id="UP000823749"/>
    </source>
</evidence>
<dbReference type="Proteomes" id="UP000823749">
    <property type="component" value="Chromosome 2"/>
</dbReference>
<organism evidence="1 2">
    <name type="scientific">Rhododendron griersonianum</name>
    <dbReference type="NCBI Taxonomy" id="479676"/>
    <lineage>
        <taxon>Eukaryota</taxon>
        <taxon>Viridiplantae</taxon>
        <taxon>Streptophyta</taxon>
        <taxon>Embryophyta</taxon>
        <taxon>Tracheophyta</taxon>
        <taxon>Spermatophyta</taxon>
        <taxon>Magnoliopsida</taxon>
        <taxon>eudicotyledons</taxon>
        <taxon>Gunneridae</taxon>
        <taxon>Pentapetalae</taxon>
        <taxon>asterids</taxon>
        <taxon>Ericales</taxon>
        <taxon>Ericaceae</taxon>
        <taxon>Ericoideae</taxon>
        <taxon>Rhodoreae</taxon>
        <taxon>Rhododendron</taxon>
    </lineage>
</organism>
<sequence>MGFEESEEMMMTCFNFSPSSSPTNFPLYRPMPSVFFVSSEQENISLAFSYQHILEDKSGALYVFNWEEVENIFDLLLDDFASYLFNKFGNLDQIARAPGVVPKGMESLVDNILEQEDYDEREVTLRQINWLEQQDKDMVDQPVFEVVGVVQQLIQNRGGVLDVILGEGVLMINGLERRDCQGSPMTLETLCICQAKISIRVWLGHGGQWASEMRYRCNRLNIGSFTIVEDAIST</sequence>
<protein>
    <submittedName>
        <fullName evidence="1">Uncharacterized protein</fullName>
    </submittedName>
</protein>
<comment type="caution">
    <text evidence="1">The sequence shown here is derived from an EMBL/GenBank/DDBJ whole genome shotgun (WGS) entry which is preliminary data.</text>
</comment>
<keyword evidence="2" id="KW-1185">Reference proteome</keyword>
<accession>A0AAV6L5P3</accession>
<evidence type="ECO:0000313" key="1">
    <source>
        <dbReference type="EMBL" id="KAG5560368.1"/>
    </source>
</evidence>
<proteinExistence type="predicted"/>
<dbReference type="EMBL" id="JACTNZ010000002">
    <property type="protein sequence ID" value="KAG5560368.1"/>
    <property type="molecule type" value="Genomic_DNA"/>
</dbReference>
<gene>
    <name evidence="1" type="ORF">RHGRI_003617</name>
</gene>
<name>A0AAV6L5P3_9ERIC</name>